<proteinExistence type="predicted"/>
<name>A0A6P8D959_PUNGR</name>
<dbReference type="PANTHER" id="PTHR35473:SF3">
    <property type="entry name" value="1-ACYL-SN-GLYCEROL-3-PHOSPHATE ACYLTRANSFERASE"/>
    <property type="match status" value="1"/>
</dbReference>
<dbReference type="PANTHER" id="PTHR35473">
    <property type="entry name" value="1-ACYL-SN-GLYCEROL-3-PHOSPHATE ACYLTRANSFERASE"/>
    <property type="match status" value="1"/>
</dbReference>
<protein>
    <submittedName>
        <fullName evidence="3">Uncharacterized protein LOC116204936</fullName>
    </submittedName>
</protein>
<keyword evidence="1" id="KW-0812">Transmembrane</keyword>
<reference evidence="3" key="2">
    <citation type="submission" date="2025-08" db="UniProtKB">
        <authorList>
            <consortium name="RefSeq"/>
        </authorList>
    </citation>
    <scope>IDENTIFICATION</scope>
    <source>
        <tissue evidence="3">Leaf</tissue>
    </source>
</reference>
<dbReference type="OrthoDB" id="424673at2759"/>
<dbReference type="GeneID" id="116204936"/>
<evidence type="ECO:0000256" key="1">
    <source>
        <dbReference type="SAM" id="Phobius"/>
    </source>
</evidence>
<feature type="transmembrane region" description="Helical" evidence="1">
    <location>
        <begin position="156"/>
        <end position="173"/>
    </location>
</feature>
<keyword evidence="1" id="KW-1133">Transmembrane helix</keyword>
<feature type="transmembrane region" description="Helical" evidence="1">
    <location>
        <begin position="117"/>
        <end position="136"/>
    </location>
</feature>
<reference evidence="2" key="1">
    <citation type="journal article" date="2020" name="Plant Biotechnol. J.">
        <title>The pomegranate (Punica granatum L.) draft genome dissects genetic divergence between soft- and hard-seeded cultivars.</title>
        <authorList>
            <person name="Luo X."/>
            <person name="Li H."/>
            <person name="Wu Z."/>
            <person name="Yao W."/>
            <person name="Zhao P."/>
            <person name="Cao D."/>
            <person name="Yu H."/>
            <person name="Li K."/>
            <person name="Poudel K."/>
            <person name="Zhao D."/>
            <person name="Zhang F."/>
            <person name="Xia X."/>
            <person name="Chen L."/>
            <person name="Wang Q."/>
            <person name="Jing D."/>
            <person name="Cao S."/>
        </authorList>
    </citation>
    <scope>NUCLEOTIDE SEQUENCE [LARGE SCALE GENOMIC DNA]</scope>
    <source>
        <strain evidence="2">cv. Tunisia</strain>
    </source>
</reference>
<accession>A0A6P8D959</accession>
<gene>
    <name evidence="3" type="primary">LOC116204936</name>
</gene>
<dbReference type="InterPro" id="IPR021995">
    <property type="entry name" value="DUF3593"/>
</dbReference>
<keyword evidence="1" id="KW-0472">Membrane</keyword>
<sequence>MITACLQPPSWKIPAIAVPSASSPSSLSFLLNPPSNRFREPRELSFFGGFRYPPGGGRRRGGGGGVVRNSLFPVDPWAPNIDSESIASQLFAFSLFPYLGFLYFITKSKSAPKLTLFGFYFLLAFVGATIPAGIYAKVQYGTSLSNVDWLHGGAESLLTLTNLFIVLGLRGAIRRAQATKKSTSDATNKVLTEEQSSV</sequence>
<dbReference type="AlphaFoldDB" id="A0A6P8D959"/>
<keyword evidence="2" id="KW-1185">Reference proteome</keyword>
<dbReference type="Proteomes" id="UP000515151">
    <property type="component" value="Chromosome 4"/>
</dbReference>
<dbReference type="RefSeq" id="XP_031393180.1">
    <property type="nucleotide sequence ID" value="XM_031537320.1"/>
</dbReference>
<evidence type="ECO:0000313" key="3">
    <source>
        <dbReference type="RefSeq" id="XP_031393180.1"/>
    </source>
</evidence>
<dbReference type="Pfam" id="PF12159">
    <property type="entry name" value="DUF3593"/>
    <property type="match status" value="1"/>
</dbReference>
<organism evidence="2 3">
    <name type="scientific">Punica granatum</name>
    <name type="common">Pomegranate</name>
    <dbReference type="NCBI Taxonomy" id="22663"/>
    <lineage>
        <taxon>Eukaryota</taxon>
        <taxon>Viridiplantae</taxon>
        <taxon>Streptophyta</taxon>
        <taxon>Embryophyta</taxon>
        <taxon>Tracheophyta</taxon>
        <taxon>Spermatophyta</taxon>
        <taxon>Magnoliopsida</taxon>
        <taxon>eudicotyledons</taxon>
        <taxon>Gunneridae</taxon>
        <taxon>Pentapetalae</taxon>
        <taxon>rosids</taxon>
        <taxon>malvids</taxon>
        <taxon>Myrtales</taxon>
        <taxon>Lythraceae</taxon>
        <taxon>Punica</taxon>
    </lineage>
</organism>
<evidence type="ECO:0000313" key="2">
    <source>
        <dbReference type="Proteomes" id="UP000515151"/>
    </source>
</evidence>
<feature type="transmembrane region" description="Helical" evidence="1">
    <location>
        <begin position="86"/>
        <end position="105"/>
    </location>
</feature>